<feature type="compositionally biased region" description="Basic and acidic residues" evidence="1">
    <location>
        <begin position="158"/>
        <end position="177"/>
    </location>
</feature>
<evidence type="ECO:0000259" key="3">
    <source>
        <dbReference type="Pfam" id="PF13717"/>
    </source>
</evidence>
<dbReference type="OrthoDB" id="7159357at2"/>
<organism evidence="4 5">
    <name type="scientific">Cribrihabitans marinus</name>
    <dbReference type="NCBI Taxonomy" id="1227549"/>
    <lineage>
        <taxon>Bacteria</taxon>
        <taxon>Pseudomonadati</taxon>
        <taxon>Pseudomonadota</taxon>
        <taxon>Alphaproteobacteria</taxon>
        <taxon>Rhodobacterales</taxon>
        <taxon>Paracoccaceae</taxon>
        <taxon>Cribrihabitans</taxon>
    </lineage>
</organism>
<proteinExistence type="predicted"/>
<keyword evidence="2" id="KW-0472">Membrane</keyword>
<reference evidence="4 5" key="1">
    <citation type="submission" date="2016-10" db="EMBL/GenBank/DDBJ databases">
        <authorList>
            <person name="de Groot N.N."/>
        </authorList>
    </citation>
    <scope>NUCLEOTIDE SEQUENCE [LARGE SCALE GENOMIC DNA]</scope>
    <source>
        <strain evidence="4 5">DSM 29340</strain>
    </source>
</reference>
<keyword evidence="5" id="KW-1185">Reference proteome</keyword>
<dbReference type="Proteomes" id="UP000199379">
    <property type="component" value="Unassembled WGS sequence"/>
</dbReference>
<dbReference type="EMBL" id="FNYD01000008">
    <property type="protein sequence ID" value="SEJ88390.1"/>
    <property type="molecule type" value="Genomic_DNA"/>
</dbReference>
<dbReference type="NCBIfam" id="TIGR02098">
    <property type="entry name" value="MJ0042_CXXC"/>
    <property type="match status" value="1"/>
</dbReference>
<keyword evidence="2" id="KW-1133">Transmembrane helix</keyword>
<sequence length="292" mass="31809">MRLTCPNCGAQYEVPDEVIPPEGRDVQCSNCGNTWYQLSSERVDVSDEDAEAVDSATDSPEAGLDTEPQPEPDSGWAAGSEGPADDEVDEYEQEYGEEYGDTPEEIPVPQSRTGRDLDPSISNILRQEAEREAQLRAHEADPLESQPDLGLEDGGDDEAARRAREARDRMARMRGEDPVADEALAEAGSRRGLLPDIDEINSTLRNEGETSVVASTDEEAEDRQKRSGGFMRGFVLMILIGVILAVLYLNAAQISASVPQAEPMLNAYVALVDQARVWLDAQMAAILIPSTE</sequence>
<protein>
    <submittedName>
        <fullName evidence="4">MJ0042 family finger-like domain-containing protein</fullName>
    </submittedName>
</protein>
<dbReference type="STRING" id="1227549.SAMN05444007_10894"/>
<evidence type="ECO:0000256" key="2">
    <source>
        <dbReference type="SAM" id="Phobius"/>
    </source>
</evidence>
<accession>A0A1H7CNU8</accession>
<dbReference type="Pfam" id="PF13717">
    <property type="entry name" value="Zn_ribbon_4"/>
    <property type="match status" value="1"/>
</dbReference>
<feature type="domain" description="Zinc finger/thioredoxin putative" evidence="3">
    <location>
        <begin position="1"/>
        <end position="35"/>
    </location>
</feature>
<evidence type="ECO:0000313" key="5">
    <source>
        <dbReference type="Proteomes" id="UP000199379"/>
    </source>
</evidence>
<feature type="region of interest" description="Disordered" evidence="1">
    <location>
        <begin position="42"/>
        <end position="177"/>
    </location>
</feature>
<gene>
    <name evidence="4" type="ORF">SAMN05444007_10894</name>
</gene>
<evidence type="ECO:0000313" key="4">
    <source>
        <dbReference type="EMBL" id="SEJ88390.1"/>
    </source>
</evidence>
<dbReference type="InterPro" id="IPR011723">
    <property type="entry name" value="Znf/thioredoxin_put"/>
</dbReference>
<feature type="region of interest" description="Disordered" evidence="1">
    <location>
        <begin position="206"/>
        <end position="225"/>
    </location>
</feature>
<feature type="compositionally biased region" description="Basic and acidic residues" evidence="1">
    <location>
        <begin position="127"/>
        <end position="141"/>
    </location>
</feature>
<dbReference type="RefSeq" id="WP_092368266.1">
    <property type="nucleotide sequence ID" value="NZ_BMGV01000008.1"/>
</dbReference>
<name>A0A1H7CNU8_9RHOB</name>
<feature type="transmembrane region" description="Helical" evidence="2">
    <location>
        <begin position="233"/>
        <end position="251"/>
    </location>
</feature>
<evidence type="ECO:0000256" key="1">
    <source>
        <dbReference type="SAM" id="MobiDB-lite"/>
    </source>
</evidence>
<dbReference type="AlphaFoldDB" id="A0A1H7CNU8"/>
<feature type="compositionally biased region" description="Acidic residues" evidence="1">
    <location>
        <begin position="83"/>
        <end position="104"/>
    </location>
</feature>
<keyword evidence="2" id="KW-0812">Transmembrane</keyword>